<keyword evidence="2" id="KW-0472">Membrane</keyword>
<proteinExistence type="predicted"/>
<organism evidence="4 5">
    <name type="scientific">Heyndrickxia vini</name>
    <dbReference type="NCBI Taxonomy" id="1476025"/>
    <lineage>
        <taxon>Bacteria</taxon>
        <taxon>Bacillati</taxon>
        <taxon>Bacillota</taxon>
        <taxon>Bacilli</taxon>
        <taxon>Bacillales</taxon>
        <taxon>Bacillaceae</taxon>
        <taxon>Heyndrickxia</taxon>
    </lineage>
</organism>
<keyword evidence="2" id="KW-0812">Transmembrane</keyword>
<dbReference type="InterPro" id="IPR027417">
    <property type="entry name" value="P-loop_NTPase"/>
</dbReference>
<accession>A0ABX7DYB3</accession>
<sequence length="195" mass="22117">MNEQNDKKTKNKFQWFLYVVLIPLLFAIFIGLVVAQVAGVNVFEKAKEISTKLPFAASANSETKSGKSLKKYEDKIVDLQAEIENKNAELTQLQSKIDSQDTEKNQLLLEQKRLQDEITELKQIQEKNKKAFSEIVRTYETMSAKNAAPIILNMNDKEALKILSNMKSDVLAKVMEKMPADRAAKYTELLSANTN</sequence>
<feature type="domain" description="Magnesium transporter MgtE intracellular" evidence="3">
    <location>
        <begin position="136"/>
        <end position="192"/>
    </location>
</feature>
<evidence type="ECO:0000313" key="5">
    <source>
        <dbReference type="Proteomes" id="UP000595691"/>
    </source>
</evidence>
<evidence type="ECO:0000313" key="4">
    <source>
        <dbReference type="EMBL" id="QQZ07946.1"/>
    </source>
</evidence>
<reference evidence="4 5" key="1">
    <citation type="submission" date="2020-11" db="EMBL/GenBank/DDBJ databases">
        <title>Taxonomic evaluation of the Bacillus sporothermodurans group of bacteria based on whole genome sequences.</title>
        <authorList>
            <person name="Fiedler G."/>
            <person name="Herbstmann A.-D."/>
            <person name="Doll E."/>
            <person name="Wenning M."/>
            <person name="Brinks E."/>
            <person name="Kabisch J."/>
            <person name="Breitenwieser F."/>
            <person name="Lappann M."/>
            <person name="Boehnlein C."/>
            <person name="Franz C."/>
        </authorList>
    </citation>
    <scope>NUCLEOTIDE SEQUENCE [LARGE SCALE GENOMIC DNA]</scope>
    <source>
        <strain evidence="4 5">JCM 19841</strain>
    </source>
</reference>
<gene>
    <name evidence="4" type="ORF">I5776_12700</name>
</gene>
<dbReference type="Pfam" id="PF03448">
    <property type="entry name" value="MgtE_N"/>
    <property type="match status" value="1"/>
</dbReference>
<dbReference type="Gene3D" id="3.40.50.300">
    <property type="entry name" value="P-loop containing nucleotide triphosphate hydrolases"/>
    <property type="match status" value="1"/>
</dbReference>
<dbReference type="Proteomes" id="UP000595691">
    <property type="component" value="Chromosome"/>
</dbReference>
<name>A0ABX7DYB3_9BACI</name>
<dbReference type="InterPro" id="IPR006668">
    <property type="entry name" value="Mg_transptr_MgtE_intracell_dom"/>
</dbReference>
<keyword evidence="5" id="KW-1185">Reference proteome</keyword>
<dbReference type="SUPFAM" id="SSF158791">
    <property type="entry name" value="MgtE N-terminal domain-like"/>
    <property type="match status" value="1"/>
</dbReference>
<evidence type="ECO:0000256" key="2">
    <source>
        <dbReference type="SAM" id="Phobius"/>
    </source>
</evidence>
<keyword evidence="1" id="KW-0175">Coiled coil</keyword>
<evidence type="ECO:0000259" key="3">
    <source>
        <dbReference type="Pfam" id="PF03448"/>
    </source>
</evidence>
<evidence type="ECO:0000256" key="1">
    <source>
        <dbReference type="SAM" id="Coils"/>
    </source>
</evidence>
<keyword evidence="2" id="KW-1133">Transmembrane helix</keyword>
<protein>
    <submittedName>
        <fullName evidence="4">MotE family protein</fullName>
    </submittedName>
</protein>
<dbReference type="EMBL" id="CP065425">
    <property type="protein sequence ID" value="QQZ07946.1"/>
    <property type="molecule type" value="Genomic_DNA"/>
</dbReference>
<feature type="transmembrane region" description="Helical" evidence="2">
    <location>
        <begin position="15"/>
        <end position="43"/>
    </location>
</feature>
<feature type="coiled-coil region" evidence="1">
    <location>
        <begin position="69"/>
        <end position="134"/>
    </location>
</feature>
<dbReference type="RefSeq" id="WP_202776776.1">
    <property type="nucleotide sequence ID" value="NZ_CP065425.1"/>
</dbReference>